<gene>
    <name evidence="5" type="ORF">SIN8267_01221</name>
</gene>
<name>A0ABM9AD50_9GAMM</name>
<dbReference type="Gene3D" id="1.10.10.60">
    <property type="entry name" value="Homeodomain-like"/>
    <property type="match status" value="1"/>
</dbReference>
<accession>A0ABM9AD50</accession>
<dbReference type="PRINTS" id="PR00032">
    <property type="entry name" value="HTHARAC"/>
</dbReference>
<evidence type="ECO:0000256" key="2">
    <source>
        <dbReference type="ARBA" id="ARBA00023125"/>
    </source>
</evidence>
<dbReference type="RefSeq" id="WP_237443776.1">
    <property type="nucleotide sequence ID" value="NZ_CAKLPX010000001.1"/>
</dbReference>
<dbReference type="PROSITE" id="PS01124">
    <property type="entry name" value="HTH_ARAC_FAMILY_2"/>
    <property type="match status" value="1"/>
</dbReference>
<keyword evidence="3" id="KW-0804">Transcription</keyword>
<feature type="domain" description="HTH araC/xylS-type" evidence="4">
    <location>
        <begin position="235"/>
        <end position="333"/>
    </location>
</feature>
<evidence type="ECO:0000313" key="6">
    <source>
        <dbReference type="Proteomes" id="UP000838100"/>
    </source>
</evidence>
<dbReference type="EMBL" id="CAKLPX010000001">
    <property type="protein sequence ID" value="CAH0991120.1"/>
    <property type="molecule type" value="Genomic_DNA"/>
</dbReference>
<keyword evidence="6" id="KW-1185">Reference proteome</keyword>
<dbReference type="Proteomes" id="UP000838100">
    <property type="component" value="Unassembled WGS sequence"/>
</dbReference>
<proteinExistence type="predicted"/>
<evidence type="ECO:0000313" key="5">
    <source>
        <dbReference type="EMBL" id="CAH0991120.1"/>
    </source>
</evidence>
<dbReference type="PANTHER" id="PTHR47894:SF4">
    <property type="entry name" value="HTH-TYPE TRANSCRIPTIONAL REGULATOR GADX"/>
    <property type="match status" value="1"/>
</dbReference>
<dbReference type="SMART" id="SM00342">
    <property type="entry name" value="HTH_ARAC"/>
    <property type="match status" value="1"/>
</dbReference>
<dbReference type="Pfam" id="PF12833">
    <property type="entry name" value="HTH_18"/>
    <property type="match status" value="1"/>
</dbReference>
<dbReference type="PANTHER" id="PTHR47894">
    <property type="entry name" value="HTH-TYPE TRANSCRIPTIONAL REGULATOR GADX"/>
    <property type="match status" value="1"/>
</dbReference>
<evidence type="ECO:0000259" key="4">
    <source>
        <dbReference type="PROSITE" id="PS01124"/>
    </source>
</evidence>
<dbReference type="SUPFAM" id="SSF46689">
    <property type="entry name" value="Homeodomain-like"/>
    <property type="match status" value="1"/>
</dbReference>
<evidence type="ECO:0000256" key="1">
    <source>
        <dbReference type="ARBA" id="ARBA00023015"/>
    </source>
</evidence>
<evidence type="ECO:0000256" key="3">
    <source>
        <dbReference type="ARBA" id="ARBA00023163"/>
    </source>
</evidence>
<dbReference type="InterPro" id="IPR009057">
    <property type="entry name" value="Homeodomain-like_sf"/>
</dbReference>
<sequence length="350" mass="39278">MARNNLLAANSDHLVPLATTAIASEIIPLLQKNGHDIYAIAESANFPLTILEFQHSHCSEKTWTQLLAAVSLHNGSEGVKTILQQLCQELLIPRYLPGSAQPLRSVIDKAFAITNASSANSKVECRHIAGRVFLVQERRYNSDCQPPHAEQAIIQYMTEIICVLTHRDWRPSRIALQSASVTDDFRHYFSHSTLYLKRRLTAIDITDIDNISNVEFLGGSTADCHQSHRRESFSENFKLVLKPYISSGRLAIDDAARLLGIGARTLQRRLRYEGTSYRKIIDDIMLDHIILLMKNPNKSLTEIGFIMGYSDPAHFSRAFKKITGVSPRCYRKNIASGKENTKLHAATTPP</sequence>
<comment type="caution">
    <text evidence="5">The sequence shown here is derived from an EMBL/GenBank/DDBJ whole genome shotgun (WGS) entry which is preliminary data.</text>
</comment>
<dbReference type="InterPro" id="IPR018060">
    <property type="entry name" value="HTH_AraC"/>
</dbReference>
<organism evidence="5 6">
    <name type="scientific">Sinobacterium norvegicum</name>
    <dbReference type="NCBI Taxonomy" id="1641715"/>
    <lineage>
        <taxon>Bacteria</taxon>
        <taxon>Pseudomonadati</taxon>
        <taxon>Pseudomonadota</taxon>
        <taxon>Gammaproteobacteria</taxon>
        <taxon>Cellvibrionales</taxon>
        <taxon>Spongiibacteraceae</taxon>
        <taxon>Sinobacterium</taxon>
    </lineage>
</organism>
<dbReference type="InterPro" id="IPR020449">
    <property type="entry name" value="Tscrpt_reg_AraC-type_HTH"/>
</dbReference>
<protein>
    <recommendedName>
        <fullName evidence="4">HTH araC/xylS-type domain-containing protein</fullName>
    </recommendedName>
</protein>
<reference evidence="5" key="1">
    <citation type="submission" date="2021-12" db="EMBL/GenBank/DDBJ databases">
        <authorList>
            <person name="Rodrigo-Torres L."/>
            <person name="Arahal R. D."/>
            <person name="Lucena T."/>
        </authorList>
    </citation>
    <scope>NUCLEOTIDE SEQUENCE</scope>
    <source>
        <strain evidence="5">CECT 8267</strain>
    </source>
</reference>
<keyword evidence="2" id="KW-0238">DNA-binding</keyword>
<keyword evidence="1" id="KW-0805">Transcription regulation</keyword>